<evidence type="ECO:0000313" key="3">
    <source>
        <dbReference type="Proteomes" id="UP001499930"/>
    </source>
</evidence>
<evidence type="ECO:0000313" key="2">
    <source>
        <dbReference type="EMBL" id="GAA3036198.1"/>
    </source>
</evidence>
<evidence type="ECO:0000256" key="1">
    <source>
        <dbReference type="SAM" id="MobiDB-lite"/>
    </source>
</evidence>
<name>A0ABP6LAZ5_9ACTN</name>
<proteinExistence type="predicted"/>
<sequence>MRADAPGINAPGADADDYRQFPARPRGVGPKLPDGVPTGSKLPVACLAVPPTTA</sequence>
<gene>
    <name evidence="2" type="ORF">GCM10017559_74880</name>
</gene>
<organism evidence="2 3">
    <name type="scientific">Streptosporangium longisporum</name>
    <dbReference type="NCBI Taxonomy" id="46187"/>
    <lineage>
        <taxon>Bacteria</taxon>
        <taxon>Bacillati</taxon>
        <taxon>Actinomycetota</taxon>
        <taxon>Actinomycetes</taxon>
        <taxon>Streptosporangiales</taxon>
        <taxon>Streptosporangiaceae</taxon>
        <taxon>Streptosporangium</taxon>
    </lineage>
</organism>
<accession>A0ABP6LAZ5</accession>
<dbReference type="EMBL" id="BAAAWD010000024">
    <property type="protein sequence ID" value="GAA3036198.1"/>
    <property type="molecule type" value="Genomic_DNA"/>
</dbReference>
<dbReference type="Proteomes" id="UP001499930">
    <property type="component" value="Unassembled WGS sequence"/>
</dbReference>
<reference evidence="3" key="1">
    <citation type="journal article" date="2019" name="Int. J. Syst. Evol. Microbiol.">
        <title>The Global Catalogue of Microorganisms (GCM) 10K type strain sequencing project: providing services to taxonomists for standard genome sequencing and annotation.</title>
        <authorList>
            <consortium name="The Broad Institute Genomics Platform"/>
            <consortium name="The Broad Institute Genome Sequencing Center for Infectious Disease"/>
            <person name="Wu L."/>
            <person name="Ma J."/>
        </authorList>
    </citation>
    <scope>NUCLEOTIDE SEQUENCE [LARGE SCALE GENOMIC DNA]</scope>
    <source>
        <strain evidence="3">JCM 3106</strain>
    </source>
</reference>
<comment type="caution">
    <text evidence="2">The sequence shown here is derived from an EMBL/GenBank/DDBJ whole genome shotgun (WGS) entry which is preliminary data.</text>
</comment>
<protein>
    <submittedName>
        <fullName evidence="2">Uncharacterized protein</fullName>
    </submittedName>
</protein>
<feature type="region of interest" description="Disordered" evidence="1">
    <location>
        <begin position="1"/>
        <end position="41"/>
    </location>
</feature>
<keyword evidence="3" id="KW-1185">Reference proteome</keyword>
<dbReference type="RefSeq" id="WP_344905578.1">
    <property type="nucleotide sequence ID" value="NZ_BAAAWD010000024.1"/>
</dbReference>